<dbReference type="GeneID" id="90542080"/>
<proteinExistence type="predicted"/>
<accession>A0AAX4JEE1</accession>
<dbReference type="KEGG" id="vnx:VNE69_08004"/>
<name>A0AAX4JEE1_9MICR</name>
<dbReference type="RefSeq" id="XP_065330391.1">
    <property type="nucleotide sequence ID" value="XM_065474319.1"/>
</dbReference>
<evidence type="ECO:0000313" key="2">
    <source>
        <dbReference type="Proteomes" id="UP001334084"/>
    </source>
</evidence>
<gene>
    <name evidence="1" type="ORF">VNE69_08004</name>
</gene>
<dbReference type="AlphaFoldDB" id="A0AAX4JEE1"/>
<organism evidence="1 2">
    <name type="scientific">Vairimorpha necatrix</name>
    <dbReference type="NCBI Taxonomy" id="6039"/>
    <lineage>
        <taxon>Eukaryota</taxon>
        <taxon>Fungi</taxon>
        <taxon>Fungi incertae sedis</taxon>
        <taxon>Microsporidia</taxon>
        <taxon>Nosematidae</taxon>
        <taxon>Vairimorpha</taxon>
    </lineage>
</organism>
<sequence length="545" mass="64792">MISIKVLLWISMVKPDLRKEIYNNFKDELEIKLDIGDFITIDKNELHELEYIEFEETLDSYIINFKTTISEFVLEIRNDKCISDVSSQIYKEIKTYYGLSSYPRLLVYNQNNLPLSKSIKKIINTLKTLNRHSNNAKPKDYCFDDIIEKSSMLYDAMIFIMNNIDENAYFNELRYVKRDNTFFINLFFHNNDLLYYFEIDVKNLNLRKIFREKVLKSLKNINFNQEIIRYVFKLYGINELSNIINDFHYKLQRSNDRVLVVFNKYGNTSEKDLTEHNAHIINDGMGSMHKSVLSEEGLKELNKIHKYLDTIIIREFEHIEIFYRLIESNCLVEMLLERILFNTGKGLNIFFINFCLNINLLCKNDLIVFNENSFVNQNSDKTLCVKDITKKKKILHRIVDFLTNYKFSNSYLIKTCLFIEAETILNEKEDSGKEVFQILKIIGNIVGQENIANTFYLKKKESKSYDLIAIYENMFYHKGLIFHCITRMWEKIFETISFVIGVENVVNIEGFNFKFNNENRDCSFVDIDEVNKYRDDLSRKLGKRV</sequence>
<dbReference type="Proteomes" id="UP001334084">
    <property type="component" value="Chromosome 8"/>
</dbReference>
<keyword evidence="2" id="KW-1185">Reference proteome</keyword>
<evidence type="ECO:0000313" key="1">
    <source>
        <dbReference type="EMBL" id="WUR04246.1"/>
    </source>
</evidence>
<dbReference type="EMBL" id="CP142733">
    <property type="protein sequence ID" value="WUR04246.1"/>
    <property type="molecule type" value="Genomic_DNA"/>
</dbReference>
<reference evidence="1" key="1">
    <citation type="journal article" date="2024" name="BMC Genomics">
        <title>Functional annotation of a divergent genome using sequence and structure-based similarity.</title>
        <authorList>
            <person name="Svedberg D."/>
            <person name="Winiger R.R."/>
            <person name="Berg A."/>
            <person name="Sharma H."/>
            <person name="Tellgren-Roth C."/>
            <person name="Debrunner-Vossbrinck B.A."/>
            <person name="Vossbrinck C.R."/>
            <person name="Barandun J."/>
        </authorList>
    </citation>
    <scope>NUCLEOTIDE SEQUENCE</scope>
    <source>
        <strain evidence="1">Illinois isolate</strain>
    </source>
</reference>
<protein>
    <submittedName>
        <fullName evidence="1">Uncharacterized protein</fullName>
    </submittedName>
</protein>